<gene>
    <name evidence="2" type="ORF">GCM10009844_35280</name>
</gene>
<evidence type="ECO:0000313" key="2">
    <source>
        <dbReference type="EMBL" id="GAA2152186.1"/>
    </source>
</evidence>
<evidence type="ECO:0000256" key="1">
    <source>
        <dbReference type="SAM" id="Phobius"/>
    </source>
</evidence>
<reference evidence="2 3" key="1">
    <citation type="journal article" date="2019" name="Int. J. Syst. Evol. Microbiol.">
        <title>The Global Catalogue of Microorganisms (GCM) 10K type strain sequencing project: providing services to taxonomists for standard genome sequencing and annotation.</title>
        <authorList>
            <consortium name="The Broad Institute Genomics Platform"/>
            <consortium name="The Broad Institute Genome Sequencing Center for Infectious Disease"/>
            <person name="Wu L."/>
            <person name="Ma J."/>
        </authorList>
    </citation>
    <scope>NUCLEOTIDE SEQUENCE [LARGE SCALE GENOMIC DNA]</scope>
    <source>
        <strain evidence="2 3">JCM 16022</strain>
    </source>
</reference>
<keyword evidence="1" id="KW-1133">Transmembrane helix</keyword>
<protein>
    <recommendedName>
        <fullName evidence="4">NADH-quinone oxidoreductase subunit A</fullName>
    </recommendedName>
</protein>
<dbReference type="Proteomes" id="UP001501771">
    <property type="component" value="Unassembled WGS sequence"/>
</dbReference>
<keyword evidence="1" id="KW-0472">Membrane</keyword>
<sequence>MTLVPDLSPIVPFVIGFFVLAAISGLLAVAAVAGLVVTNRRTRLARHQSVRTYYRGLSLSH</sequence>
<dbReference type="EMBL" id="BAAAQR010000012">
    <property type="protein sequence ID" value="GAA2152186.1"/>
    <property type="molecule type" value="Genomic_DNA"/>
</dbReference>
<dbReference type="RefSeq" id="WP_344155333.1">
    <property type="nucleotide sequence ID" value="NZ_BAAAQR010000012.1"/>
</dbReference>
<comment type="caution">
    <text evidence="2">The sequence shown here is derived from an EMBL/GenBank/DDBJ whole genome shotgun (WGS) entry which is preliminary data.</text>
</comment>
<keyword evidence="3" id="KW-1185">Reference proteome</keyword>
<evidence type="ECO:0000313" key="3">
    <source>
        <dbReference type="Proteomes" id="UP001501771"/>
    </source>
</evidence>
<organism evidence="2 3">
    <name type="scientific">Nocardioides koreensis</name>
    <dbReference type="NCBI Taxonomy" id="433651"/>
    <lineage>
        <taxon>Bacteria</taxon>
        <taxon>Bacillati</taxon>
        <taxon>Actinomycetota</taxon>
        <taxon>Actinomycetes</taxon>
        <taxon>Propionibacteriales</taxon>
        <taxon>Nocardioidaceae</taxon>
        <taxon>Nocardioides</taxon>
    </lineage>
</organism>
<proteinExistence type="predicted"/>
<evidence type="ECO:0008006" key="4">
    <source>
        <dbReference type="Google" id="ProtNLM"/>
    </source>
</evidence>
<name>A0ABN3A1V7_9ACTN</name>
<feature type="transmembrane region" description="Helical" evidence="1">
    <location>
        <begin position="12"/>
        <end position="37"/>
    </location>
</feature>
<keyword evidence="1" id="KW-0812">Transmembrane</keyword>
<accession>A0ABN3A1V7</accession>